<dbReference type="EC" id="2.3.1.-" evidence="3"/>
<feature type="domain" description="N-acetyltransferase" evidence="2">
    <location>
        <begin position="27"/>
        <end position="183"/>
    </location>
</feature>
<dbReference type="InterPro" id="IPR000182">
    <property type="entry name" value="GNAT_dom"/>
</dbReference>
<dbReference type="Gene3D" id="3.40.630.30">
    <property type="match status" value="1"/>
</dbReference>
<feature type="region of interest" description="Disordered" evidence="1">
    <location>
        <begin position="1"/>
        <end position="28"/>
    </location>
</feature>
<evidence type="ECO:0000256" key="1">
    <source>
        <dbReference type="SAM" id="MobiDB-lite"/>
    </source>
</evidence>
<organism evidence="3 4">
    <name type="scientific">Mesorhizobium newzealandense</name>
    <dbReference type="NCBI Taxonomy" id="1300302"/>
    <lineage>
        <taxon>Bacteria</taxon>
        <taxon>Pseudomonadati</taxon>
        <taxon>Pseudomonadota</taxon>
        <taxon>Alphaproteobacteria</taxon>
        <taxon>Hyphomicrobiales</taxon>
        <taxon>Phyllobacteriaceae</taxon>
        <taxon>Mesorhizobium</taxon>
    </lineage>
</organism>
<dbReference type="SUPFAM" id="SSF55729">
    <property type="entry name" value="Acyl-CoA N-acyltransferases (Nat)"/>
    <property type="match status" value="1"/>
</dbReference>
<dbReference type="CDD" id="cd04301">
    <property type="entry name" value="NAT_SF"/>
    <property type="match status" value="1"/>
</dbReference>
<dbReference type="Proteomes" id="UP001597405">
    <property type="component" value="Unassembled WGS sequence"/>
</dbReference>
<feature type="compositionally biased region" description="Polar residues" evidence="1">
    <location>
        <begin position="13"/>
        <end position="28"/>
    </location>
</feature>
<dbReference type="GO" id="GO:0016746">
    <property type="term" value="F:acyltransferase activity"/>
    <property type="evidence" value="ECO:0007669"/>
    <property type="project" value="UniProtKB-KW"/>
</dbReference>
<keyword evidence="4" id="KW-1185">Reference proteome</keyword>
<evidence type="ECO:0000313" key="3">
    <source>
        <dbReference type="EMBL" id="MFD1981470.1"/>
    </source>
</evidence>
<keyword evidence="3" id="KW-0808">Transferase</keyword>
<reference evidence="4" key="1">
    <citation type="journal article" date="2019" name="Int. J. Syst. Evol. Microbiol.">
        <title>The Global Catalogue of Microorganisms (GCM) 10K type strain sequencing project: providing services to taxonomists for standard genome sequencing and annotation.</title>
        <authorList>
            <consortium name="The Broad Institute Genomics Platform"/>
            <consortium name="The Broad Institute Genome Sequencing Center for Infectious Disease"/>
            <person name="Wu L."/>
            <person name="Ma J."/>
        </authorList>
    </citation>
    <scope>NUCLEOTIDE SEQUENCE [LARGE SCALE GENOMIC DNA]</scope>
    <source>
        <strain evidence="4">CGMCC 1.16225</strain>
    </source>
</reference>
<sequence length="187" mass="20574">MHRAGPIAFAGNAMTSTTSPSSEKIQPQLRSVRPSDAEALCTIFNMPGFRWGTLRMPFERVEQVERRIAKSGQETTWIVAELDGRVVGHGSLVVQGSPRRSHIGEINIGLDDAFVGKGIGSAILGALLDVADNWRALKRVELTVYADNEPAVRLYTSHGFEVEGRHVKAGFTDGQYHDLLSMARLRF</sequence>
<proteinExistence type="predicted"/>
<comment type="caution">
    <text evidence="3">The sequence shown here is derived from an EMBL/GenBank/DDBJ whole genome shotgun (WGS) entry which is preliminary data.</text>
</comment>
<dbReference type="RefSeq" id="WP_379092931.1">
    <property type="nucleotide sequence ID" value="NZ_JBHUGZ010000001.1"/>
</dbReference>
<evidence type="ECO:0000259" key="2">
    <source>
        <dbReference type="PROSITE" id="PS51186"/>
    </source>
</evidence>
<dbReference type="PROSITE" id="PS51186">
    <property type="entry name" value="GNAT"/>
    <property type="match status" value="1"/>
</dbReference>
<keyword evidence="3" id="KW-0012">Acyltransferase</keyword>
<accession>A0ABW4U252</accession>
<dbReference type="EMBL" id="JBHUGZ010000001">
    <property type="protein sequence ID" value="MFD1981470.1"/>
    <property type="molecule type" value="Genomic_DNA"/>
</dbReference>
<dbReference type="PANTHER" id="PTHR43415">
    <property type="entry name" value="SPERMIDINE N(1)-ACETYLTRANSFERASE"/>
    <property type="match status" value="1"/>
</dbReference>
<protein>
    <submittedName>
        <fullName evidence="3">GNAT family N-acetyltransferase</fullName>
        <ecNumber evidence="3">2.3.1.-</ecNumber>
    </submittedName>
</protein>
<dbReference type="PANTHER" id="PTHR43415:SF3">
    <property type="entry name" value="GNAT-FAMILY ACETYLTRANSFERASE"/>
    <property type="match status" value="1"/>
</dbReference>
<dbReference type="InterPro" id="IPR016181">
    <property type="entry name" value="Acyl_CoA_acyltransferase"/>
</dbReference>
<evidence type="ECO:0000313" key="4">
    <source>
        <dbReference type="Proteomes" id="UP001597405"/>
    </source>
</evidence>
<dbReference type="Pfam" id="PF00583">
    <property type="entry name" value="Acetyltransf_1"/>
    <property type="match status" value="1"/>
</dbReference>
<name>A0ABW4U252_9HYPH</name>
<gene>
    <name evidence="3" type="ORF">ACFSOZ_01950</name>
</gene>